<reference evidence="1" key="1">
    <citation type="submission" date="2023-07" db="EMBL/GenBank/DDBJ databases">
        <title>Brevundimonas soil sp. nov., isolated from the soil of chemical plant.</title>
        <authorList>
            <person name="Wu N."/>
        </authorList>
    </citation>
    <scope>NUCLEOTIDE SEQUENCE</scope>
    <source>
        <strain evidence="1">XZ-24</strain>
    </source>
</reference>
<evidence type="ECO:0000313" key="2">
    <source>
        <dbReference type="Proteomes" id="UP001169063"/>
    </source>
</evidence>
<evidence type="ECO:0000313" key="1">
    <source>
        <dbReference type="EMBL" id="MDO1558340.1"/>
    </source>
</evidence>
<name>A0ABT8SIE0_9CAUL</name>
<gene>
    <name evidence="1" type="ORF">Q0812_02730</name>
</gene>
<protein>
    <submittedName>
        <fullName evidence="1">Uncharacterized protein</fullName>
    </submittedName>
</protein>
<proteinExistence type="predicted"/>
<keyword evidence="2" id="KW-1185">Reference proteome</keyword>
<accession>A0ABT8SIE0</accession>
<dbReference type="EMBL" id="JAUKTR010000001">
    <property type="protein sequence ID" value="MDO1558340.1"/>
    <property type="molecule type" value="Genomic_DNA"/>
</dbReference>
<dbReference type="Proteomes" id="UP001169063">
    <property type="component" value="Unassembled WGS sequence"/>
</dbReference>
<organism evidence="1 2">
    <name type="scientific">Peiella sedimenti</name>
    <dbReference type="NCBI Taxonomy" id="3061083"/>
    <lineage>
        <taxon>Bacteria</taxon>
        <taxon>Pseudomonadati</taxon>
        <taxon>Pseudomonadota</taxon>
        <taxon>Alphaproteobacteria</taxon>
        <taxon>Caulobacterales</taxon>
        <taxon>Caulobacteraceae</taxon>
        <taxon>Peiella</taxon>
    </lineage>
</organism>
<sequence>MSLRRHPLLIIALVTAAGPAFAGPLDLYMERLVLAGAGGRCGHLRGPVATAVQSGVAQARNAALLAGASDAQLRQAEARARGVAQGADCAAPALRAEAGRAASAWEAWRRQPRQEFPTGGQPWRADRYRAGGQVWRLVQAGGGGEAFGLSASGSHLQARIVARTNGRPLNGARLIFRNTQRAPAPWLPRDLNSQPTPSGRGSRFIMASGIGAAPQELLPQDQRADVGSYASATFTSAAISELARLDPRERFVVELSFRGGGTRRLVFRVGDLSSASAFVAQGTV</sequence>
<dbReference type="RefSeq" id="WP_302108755.1">
    <property type="nucleotide sequence ID" value="NZ_JAUKTR010000001.1"/>
</dbReference>
<comment type="caution">
    <text evidence="1">The sequence shown here is derived from an EMBL/GenBank/DDBJ whole genome shotgun (WGS) entry which is preliminary data.</text>
</comment>